<protein>
    <recommendedName>
        <fullName evidence="8 10">Man(5)GlcNAc(2)-PP-dolichol translocation protein RFT1</fullName>
    </recommendedName>
</protein>
<comment type="caution">
    <text evidence="11">The sequence shown here is derived from an EMBL/GenBank/DDBJ whole genome shotgun (WGS) entry which is preliminary data.</text>
</comment>
<feature type="transmembrane region" description="Helical" evidence="10">
    <location>
        <begin position="362"/>
        <end position="386"/>
    </location>
</feature>
<dbReference type="Proteomes" id="UP000284706">
    <property type="component" value="Unassembled WGS sequence"/>
</dbReference>
<dbReference type="PANTHER" id="PTHR13117">
    <property type="entry name" value="ENDOPLASMIC RETICULUM MULTISPAN TRANSMEMBRANE PROTEIN-RELATED"/>
    <property type="match status" value="1"/>
</dbReference>
<reference evidence="11 12" key="1">
    <citation type="journal article" date="2018" name="Evol. Lett.">
        <title>Horizontal gene cluster transfer increased hallucinogenic mushroom diversity.</title>
        <authorList>
            <person name="Reynolds H.T."/>
            <person name="Vijayakumar V."/>
            <person name="Gluck-Thaler E."/>
            <person name="Korotkin H.B."/>
            <person name="Matheny P.B."/>
            <person name="Slot J.C."/>
        </authorList>
    </citation>
    <scope>NUCLEOTIDE SEQUENCE [LARGE SCALE GENOMIC DNA]</scope>
    <source>
        <strain evidence="11 12">SRW20</strain>
    </source>
</reference>
<dbReference type="InParanoid" id="A0A409W7P1"/>
<evidence type="ECO:0000313" key="11">
    <source>
        <dbReference type="EMBL" id="PPQ74526.1"/>
    </source>
</evidence>
<evidence type="ECO:0000256" key="5">
    <source>
        <dbReference type="ARBA" id="ARBA00022824"/>
    </source>
</evidence>
<dbReference type="InterPro" id="IPR007594">
    <property type="entry name" value="RFT1"/>
</dbReference>
<comment type="function">
    <text evidence="9 10">Intramembrane glycolipid transporter that operates in the biosynthetic pathway of dolichol-linked oligosaccharides, the glycan precursors employed in protein asparagine (N)-glycosylation. The sequential addition of sugars to dolichol pyrophosphate produces dolichol-linked oligosaccharides containing fourteen sugars, including two GlcNAcs, nine mannoses and three glucoses. Once assembled, the oligosaccharide is transferred from the lipid to nascent proteins by oligosaccharyltransferases. The assembly of dolichol-linked oligosaccharides begins on the cytosolic side of the endoplasmic reticulum membrane and finishes in its lumen. RFT1 could mediate the translocation of the cytosolically oriented intermediate DolPP-GlcNAc2Man5, produced by ALG11, into the ER lumen where dolichol-linked oligosaccharides assembly continues. However, the intramembrane lipid transporter activity could not be confirmed in vitro.</text>
</comment>
<sequence>MSSKPPPSSSPQPSILSSTTSLMALQLFSRLFTFALNQALFRLASPRAFGAASIQFELLLSTVLFLSREGVRGAVLRGGSPTLNGSSAEGKDEKASKETTKVKRTNLSFLPLLVGIPLSLVTTLVYSTFLAGEEVRAQPGFQSAVGLYALAAVLELVSEPLYNLAMAELKTSVRVRAEGLGIIFKSIVTFLVLVYDSRRGSGGEYALLAFALGQVTYSTVMLLVYVRYLGMGHLKIRKPPSVSGKSKEAGWMSYIDKDTLYLSFTMTSQSLVKHFLTEGDKVILSWFSPLQDQGGYALAVNYGSLVARIIFQPIEESLRLFFSRTLGNSSSSSGPNSDSTPTPSLTSAATTLHTLLSTQTSLSFILVTFAPPYLPILLPILLPAQYLSTSAPLVLHAWVWYIPVLAVNGGLEAFLASVAGREELNKQSRWMVGFSAIYILSAILLYRAALGDASLVFANIANLTARIIYALRFASRFFHSRGVSFPWQDALLPPISLGLTIIASTVLIQLSGWTLRANEVAAQLGRRALFAPEVLMHVGVGGVLGVACVGVWWVKEGRQEIGRMRRSKAD</sequence>
<organism evidence="11 12">
    <name type="scientific">Gymnopilus dilepis</name>
    <dbReference type="NCBI Taxonomy" id="231916"/>
    <lineage>
        <taxon>Eukaryota</taxon>
        <taxon>Fungi</taxon>
        <taxon>Dikarya</taxon>
        <taxon>Basidiomycota</taxon>
        <taxon>Agaricomycotina</taxon>
        <taxon>Agaricomycetes</taxon>
        <taxon>Agaricomycetidae</taxon>
        <taxon>Agaricales</taxon>
        <taxon>Agaricineae</taxon>
        <taxon>Hymenogastraceae</taxon>
        <taxon>Gymnopilus</taxon>
    </lineage>
</organism>
<feature type="transmembrane region" description="Helical" evidence="10">
    <location>
        <begin position="398"/>
        <end position="418"/>
    </location>
</feature>
<evidence type="ECO:0000313" key="12">
    <source>
        <dbReference type="Proteomes" id="UP000284706"/>
    </source>
</evidence>
<evidence type="ECO:0000256" key="1">
    <source>
        <dbReference type="ARBA" id="ARBA00004477"/>
    </source>
</evidence>
<comment type="similarity">
    <text evidence="3 10">Belongs to the RFT1 family.</text>
</comment>
<feature type="transmembrane region" description="Helical" evidence="10">
    <location>
        <begin position="495"/>
        <end position="514"/>
    </location>
</feature>
<keyword evidence="7 10" id="KW-0472">Membrane</keyword>
<keyword evidence="10" id="KW-0813">Transport</keyword>
<dbReference type="FunCoup" id="A0A409W7P1">
    <property type="interactions" value="299"/>
</dbReference>
<dbReference type="PANTHER" id="PTHR13117:SF5">
    <property type="entry name" value="PROTEIN RFT1 HOMOLOG"/>
    <property type="match status" value="1"/>
</dbReference>
<evidence type="ECO:0000256" key="3">
    <source>
        <dbReference type="ARBA" id="ARBA00010288"/>
    </source>
</evidence>
<evidence type="ECO:0000256" key="9">
    <source>
        <dbReference type="ARBA" id="ARBA00045912"/>
    </source>
</evidence>
<dbReference type="EMBL" id="NHYE01005334">
    <property type="protein sequence ID" value="PPQ74526.1"/>
    <property type="molecule type" value="Genomic_DNA"/>
</dbReference>
<keyword evidence="12" id="KW-1185">Reference proteome</keyword>
<keyword evidence="5 10" id="KW-0256">Endoplasmic reticulum</keyword>
<keyword evidence="4 10" id="KW-0812">Transmembrane</keyword>
<feature type="transmembrane region" description="Helical" evidence="10">
    <location>
        <begin position="430"/>
        <end position="449"/>
    </location>
</feature>
<feature type="transmembrane region" description="Helical" evidence="10">
    <location>
        <begin position="455"/>
        <end position="474"/>
    </location>
</feature>
<feature type="transmembrane region" description="Helical" evidence="10">
    <location>
        <begin position="107"/>
        <end position="126"/>
    </location>
</feature>
<evidence type="ECO:0000256" key="6">
    <source>
        <dbReference type="ARBA" id="ARBA00022989"/>
    </source>
</evidence>
<comment type="pathway">
    <text evidence="2">Protein modification; protein glycosylation.</text>
</comment>
<dbReference type="STRING" id="231916.A0A409W7P1"/>
<feature type="transmembrane region" description="Helical" evidence="10">
    <location>
        <begin position="21"/>
        <end position="41"/>
    </location>
</feature>
<accession>A0A409W7P1</accession>
<evidence type="ECO:0000256" key="10">
    <source>
        <dbReference type="RuleBase" id="RU365067"/>
    </source>
</evidence>
<gene>
    <name evidence="11" type="ORF">CVT26_007922</name>
</gene>
<dbReference type="AlphaFoldDB" id="A0A409W7P1"/>
<evidence type="ECO:0000256" key="7">
    <source>
        <dbReference type="ARBA" id="ARBA00023136"/>
    </source>
</evidence>
<keyword evidence="6 10" id="KW-1133">Transmembrane helix</keyword>
<dbReference type="GO" id="GO:0006488">
    <property type="term" value="P:dolichol-linked oligosaccharide biosynthetic process"/>
    <property type="evidence" value="ECO:0007669"/>
    <property type="project" value="InterPro"/>
</dbReference>
<feature type="transmembrane region" description="Helical" evidence="10">
    <location>
        <begin position="534"/>
        <end position="554"/>
    </location>
</feature>
<comment type="subcellular location">
    <subcellularLocation>
        <location evidence="1 10">Endoplasmic reticulum membrane</location>
        <topology evidence="1 10">Multi-pass membrane protein</topology>
    </subcellularLocation>
</comment>
<feature type="transmembrane region" description="Helical" evidence="10">
    <location>
        <begin position="146"/>
        <end position="165"/>
    </location>
</feature>
<dbReference type="GO" id="GO:0005789">
    <property type="term" value="C:endoplasmic reticulum membrane"/>
    <property type="evidence" value="ECO:0007669"/>
    <property type="project" value="UniProtKB-SubCell"/>
</dbReference>
<dbReference type="OrthoDB" id="9979195at2759"/>
<proteinExistence type="inferred from homology"/>
<dbReference type="GO" id="GO:0034203">
    <property type="term" value="P:glycolipid translocation"/>
    <property type="evidence" value="ECO:0007669"/>
    <property type="project" value="TreeGrafter"/>
</dbReference>
<feature type="transmembrane region" description="Helical" evidence="10">
    <location>
        <begin position="207"/>
        <end position="228"/>
    </location>
</feature>
<name>A0A409W7P1_9AGAR</name>
<dbReference type="Pfam" id="PF04506">
    <property type="entry name" value="Rft-1"/>
    <property type="match status" value="1"/>
</dbReference>
<evidence type="ECO:0000256" key="8">
    <source>
        <dbReference type="ARBA" id="ARBA00044793"/>
    </source>
</evidence>
<evidence type="ECO:0000256" key="4">
    <source>
        <dbReference type="ARBA" id="ARBA00022692"/>
    </source>
</evidence>
<feature type="transmembrane region" description="Helical" evidence="10">
    <location>
        <begin position="177"/>
        <end position="195"/>
    </location>
</feature>
<evidence type="ECO:0000256" key="2">
    <source>
        <dbReference type="ARBA" id="ARBA00004922"/>
    </source>
</evidence>